<gene>
    <name evidence="3" type="ORF">DFP90_1011192</name>
</gene>
<dbReference type="Proteomes" id="UP000256845">
    <property type="component" value="Unassembled WGS sequence"/>
</dbReference>
<sequence length="262" mass="29133">MAVVFLFIWISITGAEAREVHVVVGFDHDSRPFSFSDNGKATGLYPAIVREVFNRIHQPVSLKAYPWRRVLAGLETGQLAAGGIYRTAERDQVFAFSRPFHSDAILLFVPTERPKNNKFTLSDLTGMTIGAIQGWSYGDRFDHLRQQGLFRVEEVRNDASNLRKLQAGKLDAFLAVEIAGWNLLAETDNLDSVRSIRPPVAVNNVHLAFSNGDPNVQLLPAINQAIADMAEDGTLEDIFDRYIDPSYRAHMPEALSPPAALN</sequence>
<dbReference type="AlphaFoldDB" id="A0A3D9HYA5"/>
<proteinExistence type="predicted"/>
<dbReference type="Pfam" id="PF00497">
    <property type="entry name" value="SBP_bac_3"/>
    <property type="match status" value="1"/>
</dbReference>
<evidence type="ECO:0000259" key="2">
    <source>
        <dbReference type="SMART" id="SM00062"/>
    </source>
</evidence>
<reference evidence="3 4" key="1">
    <citation type="submission" date="2018-07" db="EMBL/GenBank/DDBJ databases">
        <title>Genomic Encyclopedia of Type Strains, Phase III (KMG-III): the genomes of soil and plant-associated and newly described type strains.</title>
        <authorList>
            <person name="Whitman W."/>
        </authorList>
    </citation>
    <scope>NUCLEOTIDE SEQUENCE [LARGE SCALE GENOMIC DNA]</scope>
    <source>
        <strain evidence="3 4">CECT 8488</strain>
    </source>
</reference>
<dbReference type="PANTHER" id="PTHR35936">
    <property type="entry name" value="MEMBRANE-BOUND LYTIC MUREIN TRANSGLYCOSYLASE F"/>
    <property type="match status" value="1"/>
</dbReference>
<evidence type="ECO:0000256" key="1">
    <source>
        <dbReference type="ARBA" id="ARBA00022729"/>
    </source>
</evidence>
<dbReference type="EMBL" id="QRDW01000001">
    <property type="protein sequence ID" value="RED54389.1"/>
    <property type="molecule type" value="Genomic_DNA"/>
</dbReference>
<dbReference type="SMART" id="SM00062">
    <property type="entry name" value="PBPb"/>
    <property type="match status" value="1"/>
</dbReference>
<dbReference type="PANTHER" id="PTHR35936:SF25">
    <property type="entry name" value="ABC TRANSPORTER SUBSTRATE-BINDING PROTEIN"/>
    <property type="match status" value="1"/>
</dbReference>
<keyword evidence="4" id="KW-1185">Reference proteome</keyword>
<dbReference type="Gene3D" id="3.40.190.10">
    <property type="entry name" value="Periplasmic binding protein-like II"/>
    <property type="match status" value="2"/>
</dbReference>
<keyword evidence="1" id="KW-0732">Signal</keyword>
<dbReference type="InterPro" id="IPR001638">
    <property type="entry name" value="Solute-binding_3/MltF_N"/>
</dbReference>
<evidence type="ECO:0000313" key="3">
    <source>
        <dbReference type="EMBL" id="RED54389.1"/>
    </source>
</evidence>
<accession>A0A3D9HYA5</accession>
<evidence type="ECO:0000313" key="4">
    <source>
        <dbReference type="Proteomes" id="UP000256845"/>
    </source>
</evidence>
<protein>
    <submittedName>
        <fullName evidence="3">Amino acid ABC transporter substrate-binding protein (PAAT family)</fullName>
    </submittedName>
</protein>
<comment type="caution">
    <text evidence="3">The sequence shown here is derived from an EMBL/GenBank/DDBJ whole genome shotgun (WGS) entry which is preliminary data.</text>
</comment>
<feature type="domain" description="Solute-binding protein family 3/N-terminal" evidence="2">
    <location>
        <begin position="21"/>
        <end position="246"/>
    </location>
</feature>
<name>A0A3D9HYA5_9PROT</name>
<dbReference type="SUPFAM" id="SSF53850">
    <property type="entry name" value="Periplasmic binding protein-like II"/>
    <property type="match status" value="1"/>
</dbReference>
<organism evidence="3 4">
    <name type="scientific">Aestuariispira insulae</name>
    <dbReference type="NCBI Taxonomy" id="1461337"/>
    <lineage>
        <taxon>Bacteria</taxon>
        <taxon>Pseudomonadati</taxon>
        <taxon>Pseudomonadota</taxon>
        <taxon>Alphaproteobacteria</taxon>
        <taxon>Rhodospirillales</taxon>
        <taxon>Kiloniellaceae</taxon>
        <taxon>Aestuariispira</taxon>
    </lineage>
</organism>